<protein>
    <recommendedName>
        <fullName evidence="7">HORMA domain-containing protein</fullName>
    </recommendedName>
</protein>
<evidence type="ECO:0000256" key="4">
    <source>
        <dbReference type="ARBA" id="ARBA00022776"/>
    </source>
</evidence>
<dbReference type="Gene3D" id="3.30.900.10">
    <property type="entry name" value="HORMA domain"/>
    <property type="match status" value="1"/>
</dbReference>
<dbReference type="SUPFAM" id="SSF56019">
    <property type="entry name" value="The spindle assembly checkpoint protein mad2"/>
    <property type="match status" value="1"/>
</dbReference>
<dbReference type="EMBL" id="JAJSOF020000040">
    <property type="protein sequence ID" value="KAJ4426282.1"/>
    <property type="molecule type" value="Genomic_DNA"/>
</dbReference>
<dbReference type="InterPro" id="IPR045091">
    <property type="entry name" value="Mad2-like"/>
</dbReference>
<keyword evidence="4" id="KW-0498">Mitosis</keyword>
<keyword evidence="5" id="KW-0539">Nucleus</keyword>
<comment type="subcellular location">
    <subcellularLocation>
        <location evidence="1">Nucleus</location>
    </subcellularLocation>
</comment>
<keyword evidence="3" id="KW-0132">Cell division</keyword>
<evidence type="ECO:0000256" key="5">
    <source>
        <dbReference type="ARBA" id="ARBA00023242"/>
    </source>
</evidence>
<proteinExistence type="inferred from homology"/>
<feature type="domain" description="HORMA" evidence="7">
    <location>
        <begin position="71"/>
        <end position="257"/>
    </location>
</feature>
<dbReference type="Gene3D" id="3.60.10.10">
    <property type="entry name" value="Endonuclease/exonuclease/phosphatase"/>
    <property type="match status" value="1"/>
</dbReference>
<evidence type="ECO:0000256" key="1">
    <source>
        <dbReference type="ARBA" id="ARBA00004123"/>
    </source>
</evidence>
<evidence type="ECO:0000313" key="8">
    <source>
        <dbReference type="EMBL" id="KAJ4426282.1"/>
    </source>
</evidence>
<gene>
    <name evidence="8" type="ORF">ANN_27094</name>
</gene>
<comment type="similarity">
    <text evidence="2">Belongs to the MAD2 family.</text>
</comment>
<evidence type="ECO:0000256" key="3">
    <source>
        <dbReference type="ARBA" id="ARBA00022618"/>
    </source>
</evidence>
<dbReference type="PANTHER" id="PTHR11842">
    <property type="entry name" value="MITOTIC SPINDLE ASSEMBLY CHECKPOINT PROTEIN MAD2"/>
    <property type="match status" value="1"/>
</dbReference>
<evidence type="ECO:0000259" key="7">
    <source>
        <dbReference type="PROSITE" id="PS50815"/>
    </source>
</evidence>
<dbReference type="SUPFAM" id="SSF56219">
    <property type="entry name" value="DNase I-like"/>
    <property type="match status" value="1"/>
</dbReference>
<dbReference type="InterPro" id="IPR036691">
    <property type="entry name" value="Endo/exonu/phosph_ase_sf"/>
</dbReference>
<evidence type="ECO:0000256" key="2">
    <source>
        <dbReference type="ARBA" id="ARBA00010348"/>
    </source>
</evidence>
<dbReference type="InterPro" id="IPR003511">
    <property type="entry name" value="HORMA_dom"/>
</dbReference>
<dbReference type="Proteomes" id="UP001148838">
    <property type="component" value="Unassembled WGS sequence"/>
</dbReference>
<comment type="caution">
    <text evidence="8">The sequence shown here is derived from an EMBL/GenBank/DDBJ whole genome shotgun (WGS) entry which is preliminary data.</text>
</comment>
<evidence type="ECO:0000256" key="6">
    <source>
        <dbReference type="ARBA" id="ARBA00023306"/>
    </source>
</evidence>
<keyword evidence="9" id="KW-1185">Reference proteome</keyword>
<reference evidence="8 9" key="1">
    <citation type="journal article" date="2022" name="Allergy">
        <title>Genome assembly and annotation of Periplaneta americana reveal a comprehensive cockroach allergen profile.</title>
        <authorList>
            <person name="Wang L."/>
            <person name="Xiong Q."/>
            <person name="Saelim N."/>
            <person name="Wang L."/>
            <person name="Nong W."/>
            <person name="Wan A.T."/>
            <person name="Shi M."/>
            <person name="Liu X."/>
            <person name="Cao Q."/>
            <person name="Hui J.H.L."/>
            <person name="Sookrung N."/>
            <person name="Leung T.F."/>
            <person name="Tungtrongchitr A."/>
            <person name="Tsui S.K.W."/>
        </authorList>
    </citation>
    <scope>NUCLEOTIDE SEQUENCE [LARGE SCALE GENOMIC DNA]</scope>
    <source>
        <strain evidence="8">PWHHKU_190912</strain>
    </source>
</reference>
<accession>A0ABQ8RX25</accession>
<keyword evidence="6" id="KW-0131">Cell cycle</keyword>
<name>A0ABQ8RX25_PERAM</name>
<sequence length="556" mass="64530">MDDSLSTVTCLLFIYVAESFGISQALVHNLVIGSSALPPLLVPRFHHQDRQVPTLLGSLHLGGYLTVRLLRWAHCVWLATTDYGINSILYQRGIYPAETFIQEEHFGLTIFMSTNLEIKSFLNSVLQQIKEWLVQKKMQKISLVISNSNTKEVLERWDFNVEYEGAGNAVENGVEVGKKDLAIIQKEIRDVLRQISGTISFLPLLDCKCTFDLLVYTIPDCEIPQEWDETQPCFMANSQELQLRTFSTSLHKMRTCVEFISDRLSYLVLKGRWCDIIVINAHAPTEEKDDYIKDSFYEELEHTFDQFPRYHMKILLGDFNAKVGREDIFRPTIGKESLHAISSDNGVRLVNFATSKNLIVKSTTFPHKDIHKYTWTSPDGLTHNQIDHILIDKRRHTSIVDIRTFRGADCNSDHYLVIGELRERLSVAKRVEQQVNITKFNILKLKDEEAKQNYQVEISNRFATLESSDEVEKELDVNSVWENIRDSIKIAAEQSIGYYETKKKKPWFDEDCCMVVERRKQAKLKFLQDPVEEKRDNYFNERREASRTLRNKREVT</sequence>
<dbReference type="PANTHER" id="PTHR11842:SF11">
    <property type="entry name" value="MITOTIC SPINDLE ASSEMBLY CHECKPOINT PROTEIN MAD2A"/>
    <property type="match status" value="1"/>
</dbReference>
<dbReference type="InterPro" id="IPR036570">
    <property type="entry name" value="HORMA_dom_sf"/>
</dbReference>
<organism evidence="8 9">
    <name type="scientific">Periplaneta americana</name>
    <name type="common">American cockroach</name>
    <name type="synonym">Blatta americana</name>
    <dbReference type="NCBI Taxonomy" id="6978"/>
    <lineage>
        <taxon>Eukaryota</taxon>
        <taxon>Metazoa</taxon>
        <taxon>Ecdysozoa</taxon>
        <taxon>Arthropoda</taxon>
        <taxon>Hexapoda</taxon>
        <taxon>Insecta</taxon>
        <taxon>Pterygota</taxon>
        <taxon>Neoptera</taxon>
        <taxon>Polyneoptera</taxon>
        <taxon>Dictyoptera</taxon>
        <taxon>Blattodea</taxon>
        <taxon>Blattoidea</taxon>
        <taxon>Blattidae</taxon>
        <taxon>Blattinae</taxon>
        <taxon>Periplaneta</taxon>
    </lineage>
</organism>
<dbReference type="Pfam" id="PF02301">
    <property type="entry name" value="HORMA"/>
    <property type="match status" value="1"/>
</dbReference>
<dbReference type="PROSITE" id="PS50815">
    <property type="entry name" value="HORMA"/>
    <property type="match status" value="1"/>
</dbReference>
<evidence type="ECO:0000313" key="9">
    <source>
        <dbReference type="Proteomes" id="UP001148838"/>
    </source>
</evidence>